<gene>
    <name evidence="2" type="ORF">METZ01_LOCUS69969</name>
</gene>
<dbReference type="AlphaFoldDB" id="A0A381TM26"/>
<keyword evidence="1" id="KW-0472">Membrane</keyword>
<sequence length="107" mass="11179">MSILGGLFFMIVGTIGIVRMPDVYTRLHAAGMTDTMGAGLLLLGMCFQAGLTLVLVRLILIYAFLLFTSPISTHALASAALSGGVEPYTVPADRAGEFNSLNGGQNS</sequence>
<dbReference type="NCBIfam" id="TIGR01300">
    <property type="entry name" value="CPA3_mnhG_phaG"/>
    <property type="match status" value="1"/>
</dbReference>
<keyword evidence="1" id="KW-0812">Transmembrane</keyword>
<reference evidence="2" key="1">
    <citation type="submission" date="2018-05" db="EMBL/GenBank/DDBJ databases">
        <authorList>
            <person name="Lanie J.A."/>
            <person name="Ng W.-L."/>
            <person name="Kazmierczak K.M."/>
            <person name="Andrzejewski T.M."/>
            <person name="Davidsen T.M."/>
            <person name="Wayne K.J."/>
            <person name="Tettelin H."/>
            <person name="Glass J.I."/>
            <person name="Rusch D."/>
            <person name="Podicherti R."/>
            <person name="Tsui H.-C.T."/>
            <person name="Winkler M.E."/>
        </authorList>
    </citation>
    <scope>NUCLEOTIDE SEQUENCE</scope>
</reference>
<dbReference type="PANTHER" id="PTHR34703">
    <property type="entry name" value="ANTIPORTER SUBUNIT MNHG2-RELATED"/>
    <property type="match status" value="1"/>
</dbReference>
<evidence type="ECO:0000313" key="2">
    <source>
        <dbReference type="EMBL" id="SVA17115.1"/>
    </source>
</evidence>
<dbReference type="EMBL" id="UINC01004824">
    <property type="protein sequence ID" value="SVA17115.1"/>
    <property type="molecule type" value="Genomic_DNA"/>
</dbReference>
<dbReference type="InterPro" id="IPR005133">
    <property type="entry name" value="PhaG_MnhG_YufB"/>
</dbReference>
<protein>
    <recommendedName>
        <fullName evidence="3">Sodium:proton antiporter</fullName>
    </recommendedName>
</protein>
<proteinExistence type="predicted"/>
<dbReference type="PANTHER" id="PTHR34703:SF1">
    <property type="entry name" value="ANTIPORTER SUBUNIT MNHG2-RELATED"/>
    <property type="match status" value="1"/>
</dbReference>
<organism evidence="2">
    <name type="scientific">marine metagenome</name>
    <dbReference type="NCBI Taxonomy" id="408172"/>
    <lineage>
        <taxon>unclassified sequences</taxon>
        <taxon>metagenomes</taxon>
        <taxon>ecological metagenomes</taxon>
    </lineage>
</organism>
<accession>A0A381TM26</accession>
<evidence type="ECO:0008006" key="3">
    <source>
        <dbReference type="Google" id="ProtNLM"/>
    </source>
</evidence>
<evidence type="ECO:0000256" key="1">
    <source>
        <dbReference type="SAM" id="Phobius"/>
    </source>
</evidence>
<feature type="transmembrane region" description="Helical" evidence="1">
    <location>
        <begin position="40"/>
        <end position="67"/>
    </location>
</feature>
<name>A0A381TM26_9ZZZZ</name>
<keyword evidence="1" id="KW-1133">Transmembrane helix</keyword>
<dbReference type="Pfam" id="PF03334">
    <property type="entry name" value="PhaG_MnhG_YufB"/>
    <property type="match status" value="1"/>
</dbReference>
<dbReference type="GO" id="GO:0015385">
    <property type="term" value="F:sodium:proton antiporter activity"/>
    <property type="evidence" value="ECO:0007669"/>
    <property type="project" value="TreeGrafter"/>
</dbReference>